<dbReference type="PATRIC" id="fig|1307436.3.peg.1836"/>
<dbReference type="EMBL" id="APVL01000005">
    <property type="protein sequence ID" value="EWG11607.1"/>
    <property type="molecule type" value="Genomic_DNA"/>
</dbReference>
<dbReference type="Gene3D" id="1.10.150.130">
    <property type="match status" value="1"/>
</dbReference>
<evidence type="ECO:0000259" key="3">
    <source>
        <dbReference type="PROSITE" id="PS51900"/>
    </source>
</evidence>
<evidence type="ECO:0000256" key="2">
    <source>
        <dbReference type="PROSITE-ProRule" id="PRU01248"/>
    </source>
</evidence>
<reference evidence="5" key="1">
    <citation type="submission" date="2013-03" db="EMBL/GenBank/DDBJ databases">
        <title>Draft genome sequence of Bacillus firmus DS1.</title>
        <authorList>
            <person name="Peng D."/>
            <person name="Zhu L."/>
            <person name="Sun M."/>
        </authorList>
    </citation>
    <scope>NUCLEOTIDE SEQUENCE [LARGE SCALE GENOMIC DNA]</scope>
    <source>
        <strain evidence="5">DS1</strain>
    </source>
</reference>
<dbReference type="PROSITE" id="PS51900">
    <property type="entry name" value="CB"/>
    <property type="match status" value="1"/>
</dbReference>
<reference evidence="4 5" key="2">
    <citation type="journal article" date="2016" name="Sci. Rep.">
        <title>A novel serine protease, Sep1, from Bacillus firmus DS-1 has nematicidal activity and degrades multiple intestinal-associated nematode proteins.</title>
        <authorList>
            <person name="Geng C."/>
            <person name="Nie X."/>
            <person name="Tang Z."/>
            <person name="Zhang Y."/>
            <person name="Lin J."/>
            <person name="Sun M."/>
            <person name="Peng D."/>
        </authorList>
    </citation>
    <scope>NUCLEOTIDE SEQUENCE [LARGE SCALE GENOMIC DNA]</scope>
    <source>
        <strain evidence="4 5">DS1</strain>
    </source>
</reference>
<evidence type="ECO:0000313" key="5">
    <source>
        <dbReference type="Proteomes" id="UP000019270"/>
    </source>
</evidence>
<feature type="domain" description="Core-binding (CB)" evidence="3">
    <location>
        <begin position="4"/>
        <end position="74"/>
    </location>
</feature>
<dbReference type="AlphaFoldDB" id="W7L8P8"/>
<organism evidence="4 5">
    <name type="scientific">Cytobacillus firmus DS1</name>
    <dbReference type="NCBI Taxonomy" id="1307436"/>
    <lineage>
        <taxon>Bacteria</taxon>
        <taxon>Bacillati</taxon>
        <taxon>Bacillota</taxon>
        <taxon>Bacilli</taxon>
        <taxon>Bacillales</taxon>
        <taxon>Bacillaceae</taxon>
        <taxon>Cytobacillus</taxon>
    </lineage>
</organism>
<proteinExistence type="predicted"/>
<sequence>MQQSTFANASLEFLKHCRIKGLSSETVKFYQKELKQTLRGLADIEAPVNDIRKISTEHIENFIEYQQEIGYQYD</sequence>
<protein>
    <recommendedName>
        <fullName evidence="3">Core-binding (CB) domain-containing protein</fullName>
    </recommendedName>
</protein>
<name>W7L8P8_CYTFI</name>
<keyword evidence="1 2" id="KW-0238">DNA-binding</keyword>
<evidence type="ECO:0000313" key="4">
    <source>
        <dbReference type="EMBL" id="EWG11607.1"/>
    </source>
</evidence>
<accession>W7L8P8</accession>
<dbReference type="GO" id="GO:0003677">
    <property type="term" value="F:DNA binding"/>
    <property type="evidence" value="ECO:0007669"/>
    <property type="project" value="UniProtKB-UniRule"/>
</dbReference>
<dbReference type="InterPro" id="IPR044068">
    <property type="entry name" value="CB"/>
</dbReference>
<dbReference type="OrthoDB" id="107900at2"/>
<comment type="caution">
    <text evidence="4">The sequence shown here is derived from an EMBL/GenBank/DDBJ whole genome shotgun (WGS) entry which is preliminary data.</text>
</comment>
<dbReference type="InterPro" id="IPR010998">
    <property type="entry name" value="Integrase_recombinase_N"/>
</dbReference>
<evidence type="ECO:0000256" key="1">
    <source>
        <dbReference type="ARBA" id="ARBA00023125"/>
    </source>
</evidence>
<dbReference type="Proteomes" id="UP000019270">
    <property type="component" value="Unassembled WGS sequence"/>
</dbReference>
<dbReference type="RefSeq" id="WP_035329291.1">
    <property type="nucleotide sequence ID" value="NZ_APVL01000005.1"/>
</dbReference>
<gene>
    <name evidence="4" type="ORF">PBF_08643</name>
</gene>